<accession>A0ABS4IS16</accession>
<proteinExistence type="predicted"/>
<protein>
    <submittedName>
        <fullName evidence="2">Transmembrane protein EpsG</fullName>
    </submittedName>
</protein>
<evidence type="ECO:0000313" key="2">
    <source>
        <dbReference type="EMBL" id="MBP1990369.1"/>
    </source>
</evidence>
<sequence>MVLVSGLRKNVGDTTFYMHSYATTEYTWANIAGKKDLGFNIFQMFLQQLSDDPQVLIFVVSLITNVLVFINLYKYSKLFEISIYVYITSGMFLTSMNGVRQFLAAAIIFAATKYIFNGDWKRYMLVVILAAQVHQSALILIPIYFIVRRKAWSWSTTALLSLAILIVIGFNQFSSVLFSVLDSSQYGEYKNFSEGGANILRVVVNGIPILLAYLGRHKLRSLFPKSDYIVNMCLLGFVFMIISTQNWIFARFIFYFGLYIPLLMSWIVHLFVKRERKLIYYSILFFYFIYYFYENVISLMMNYQSDYIKF</sequence>
<evidence type="ECO:0000313" key="3">
    <source>
        <dbReference type="Proteomes" id="UP001519287"/>
    </source>
</evidence>
<feature type="transmembrane region" description="Helical" evidence="1">
    <location>
        <begin position="55"/>
        <end position="73"/>
    </location>
</feature>
<feature type="transmembrane region" description="Helical" evidence="1">
    <location>
        <begin position="85"/>
        <end position="111"/>
    </location>
</feature>
<dbReference type="EMBL" id="JAGGLB010000004">
    <property type="protein sequence ID" value="MBP1990369.1"/>
    <property type="molecule type" value="Genomic_DNA"/>
</dbReference>
<keyword evidence="1 2" id="KW-0812">Transmembrane</keyword>
<organism evidence="2 3">
    <name type="scientific">Paenibacillus eucommiae</name>
    <dbReference type="NCBI Taxonomy" id="1355755"/>
    <lineage>
        <taxon>Bacteria</taxon>
        <taxon>Bacillati</taxon>
        <taxon>Bacillota</taxon>
        <taxon>Bacilli</taxon>
        <taxon>Bacillales</taxon>
        <taxon>Paenibacillaceae</taxon>
        <taxon>Paenibacillus</taxon>
    </lineage>
</organism>
<keyword evidence="1" id="KW-0472">Membrane</keyword>
<dbReference type="Pfam" id="PF14897">
    <property type="entry name" value="EpsG"/>
    <property type="match status" value="1"/>
</dbReference>
<keyword evidence="3" id="KW-1185">Reference proteome</keyword>
<feature type="transmembrane region" description="Helical" evidence="1">
    <location>
        <begin position="198"/>
        <end position="216"/>
    </location>
</feature>
<gene>
    <name evidence="2" type="ORF">J2Z66_001967</name>
</gene>
<feature type="transmembrane region" description="Helical" evidence="1">
    <location>
        <begin position="253"/>
        <end position="271"/>
    </location>
</feature>
<feature type="transmembrane region" description="Helical" evidence="1">
    <location>
        <begin position="123"/>
        <end position="147"/>
    </location>
</feature>
<name>A0ABS4IS16_9BACL</name>
<feature type="transmembrane region" description="Helical" evidence="1">
    <location>
        <begin position="159"/>
        <end position="178"/>
    </location>
</feature>
<dbReference type="InterPro" id="IPR049458">
    <property type="entry name" value="EpsG-like"/>
</dbReference>
<comment type="caution">
    <text evidence="2">The sequence shown here is derived from an EMBL/GenBank/DDBJ whole genome shotgun (WGS) entry which is preliminary data.</text>
</comment>
<evidence type="ECO:0000256" key="1">
    <source>
        <dbReference type="SAM" id="Phobius"/>
    </source>
</evidence>
<feature type="transmembrane region" description="Helical" evidence="1">
    <location>
        <begin position="228"/>
        <end position="247"/>
    </location>
</feature>
<dbReference type="Proteomes" id="UP001519287">
    <property type="component" value="Unassembled WGS sequence"/>
</dbReference>
<keyword evidence="1" id="KW-1133">Transmembrane helix</keyword>
<feature type="transmembrane region" description="Helical" evidence="1">
    <location>
        <begin position="278"/>
        <end position="293"/>
    </location>
</feature>
<reference evidence="2 3" key="1">
    <citation type="submission" date="2021-03" db="EMBL/GenBank/DDBJ databases">
        <title>Genomic Encyclopedia of Type Strains, Phase IV (KMG-IV): sequencing the most valuable type-strain genomes for metagenomic binning, comparative biology and taxonomic classification.</title>
        <authorList>
            <person name="Goeker M."/>
        </authorList>
    </citation>
    <scope>NUCLEOTIDE SEQUENCE [LARGE SCALE GENOMIC DNA]</scope>
    <source>
        <strain evidence="2 3">DSM 26048</strain>
    </source>
</reference>